<dbReference type="Gene3D" id="3.60.10.10">
    <property type="entry name" value="Endonuclease/exonuclease/phosphatase"/>
    <property type="match status" value="1"/>
</dbReference>
<feature type="domain" description="Endonuclease/exonuclease/phosphatase" evidence="1">
    <location>
        <begin position="2"/>
        <end position="126"/>
    </location>
</feature>
<evidence type="ECO:0000313" key="2">
    <source>
        <dbReference type="EMBL" id="KAH1130140.1"/>
    </source>
</evidence>
<evidence type="ECO:0000259" key="1">
    <source>
        <dbReference type="Pfam" id="PF03372"/>
    </source>
</evidence>
<dbReference type="InterPro" id="IPR005135">
    <property type="entry name" value="Endo/exonuclease/phosphatase"/>
</dbReference>
<name>A0A9D4AJP4_9ROSI</name>
<gene>
    <name evidence="2" type="ORF">J1N35_001518</name>
</gene>
<protein>
    <recommendedName>
        <fullName evidence="1">Endonuclease/exonuclease/phosphatase domain-containing protein</fullName>
    </recommendedName>
</protein>
<proteinExistence type="predicted"/>
<evidence type="ECO:0000313" key="3">
    <source>
        <dbReference type="Proteomes" id="UP000828251"/>
    </source>
</evidence>
<dbReference type="PANTHER" id="PTHR35218:SF9">
    <property type="entry name" value="ENDONUCLEASE_EXONUCLEASE_PHOSPHATASE DOMAIN-CONTAINING PROTEIN"/>
    <property type="match status" value="1"/>
</dbReference>
<dbReference type="GO" id="GO:0003824">
    <property type="term" value="F:catalytic activity"/>
    <property type="evidence" value="ECO:0007669"/>
    <property type="project" value="InterPro"/>
</dbReference>
<comment type="caution">
    <text evidence="2">The sequence shown here is derived from an EMBL/GenBank/DDBJ whole genome shotgun (WGS) entry which is preliminary data.</text>
</comment>
<dbReference type="AlphaFoldDB" id="A0A9D4AJP4"/>
<organism evidence="2 3">
    <name type="scientific">Gossypium stocksii</name>
    <dbReference type="NCBI Taxonomy" id="47602"/>
    <lineage>
        <taxon>Eukaryota</taxon>
        <taxon>Viridiplantae</taxon>
        <taxon>Streptophyta</taxon>
        <taxon>Embryophyta</taxon>
        <taxon>Tracheophyta</taxon>
        <taxon>Spermatophyta</taxon>
        <taxon>Magnoliopsida</taxon>
        <taxon>eudicotyledons</taxon>
        <taxon>Gunneridae</taxon>
        <taxon>Pentapetalae</taxon>
        <taxon>rosids</taxon>
        <taxon>malvids</taxon>
        <taxon>Malvales</taxon>
        <taxon>Malvaceae</taxon>
        <taxon>Malvoideae</taxon>
        <taxon>Gossypium</taxon>
    </lineage>
</organism>
<sequence>MSRLQSLLKQHNPQLVFFMETKVDGKRMEKIRRRCGFPNGIEARAEGSRGGICLAWKEDCEIFLKRFSLSYVDVLVKDGAVDVVWRFTGFYGSPYMQDKTTLWNLLRSLSKEQNFPWLVYGDFNEIMYSFEKIGGQPREEKRMEAFRDAFVPGRLIFNNVLIAYEILQHCARNIGNQKCSLRGVKASRRGSAISHLLFADDCILFGEATIGGARMLKDILKIYESCSGQCVNFNKSVIFYSSNTMEGVKYVISKEMGVRSSTNMEKYLGLPSVMGKRKKEVF</sequence>
<dbReference type="SUPFAM" id="SSF56219">
    <property type="entry name" value="DNase I-like"/>
    <property type="match status" value="1"/>
</dbReference>
<dbReference type="EMBL" id="JAIQCV010000001">
    <property type="protein sequence ID" value="KAH1130140.1"/>
    <property type="molecule type" value="Genomic_DNA"/>
</dbReference>
<dbReference type="PANTHER" id="PTHR35218">
    <property type="entry name" value="RNASE H DOMAIN-CONTAINING PROTEIN"/>
    <property type="match status" value="1"/>
</dbReference>
<dbReference type="Pfam" id="PF03372">
    <property type="entry name" value="Exo_endo_phos"/>
    <property type="match status" value="1"/>
</dbReference>
<reference evidence="2 3" key="1">
    <citation type="journal article" date="2021" name="Plant Biotechnol. J.">
        <title>Multi-omics assisted identification of the key and species-specific regulatory components of drought-tolerant mechanisms in Gossypium stocksii.</title>
        <authorList>
            <person name="Yu D."/>
            <person name="Ke L."/>
            <person name="Zhang D."/>
            <person name="Wu Y."/>
            <person name="Sun Y."/>
            <person name="Mei J."/>
            <person name="Sun J."/>
            <person name="Sun Y."/>
        </authorList>
    </citation>
    <scope>NUCLEOTIDE SEQUENCE [LARGE SCALE GENOMIC DNA]</scope>
    <source>
        <strain evidence="3">cv. E1</strain>
        <tissue evidence="2">Leaf</tissue>
    </source>
</reference>
<dbReference type="InterPro" id="IPR036691">
    <property type="entry name" value="Endo/exonu/phosph_ase_sf"/>
</dbReference>
<dbReference type="OrthoDB" id="999895at2759"/>
<accession>A0A9D4AJP4</accession>
<keyword evidence="3" id="KW-1185">Reference proteome</keyword>
<dbReference type="Proteomes" id="UP000828251">
    <property type="component" value="Unassembled WGS sequence"/>
</dbReference>